<protein>
    <submittedName>
        <fullName evidence="1">Uncharacterized protein</fullName>
    </submittedName>
</protein>
<dbReference type="AlphaFoldDB" id="A0ABD5V825"/>
<organism evidence="1 2">
    <name type="scientific">Halalkalicoccus tibetensis</name>
    <dbReference type="NCBI Taxonomy" id="175632"/>
    <lineage>
        <taxon>Archaea</taxon>
        <taxon>Methanobacteriati</taxon>
        <taxon>Methanobacteriota</taxon>
        <taxon>Stenosarchaea group</taxon>
        <taxon>Halobacteria</taxon>
        <taxon>Halobacteriales</taxon>
        <taxon>Halococcaceae</taxon>
        <taxon>Halalkalicoccus</taxon>
    </lineage>
</organism>
<dbReference type="EMBL" id="JBHSXQ010000004">
    <property type="protein sequence ID" value="MFC6906294.1"/>
    <property type="molecule type" value="Genomic_DNA"/>
</dbReference>
<dbReference type="RefSeq" id="WP_340604851.1">
    <property type="nucleotide sequence ID" value="NZ_JBBMXV010000004.1"/>
</dbReference>
<keyword evidence="2" id="KW-1185">Reference proteome</keyword>
<accession>A0ABD5V825</accession>
<reference evidence="1 2" key="1">
    <citation type="journal article" date="2019" name="Int. J. Syst. Evol. Microbiol.">
        <title>The Global Catalogue of Microorganisms (GCM) 10K type strain sequencing project: providing services to taxonomists for standard genome sequencing and annotation.</title>
        <authorList>
            <consortium name="The Broad Institute Genomics Platform"/>
            <consortium name="The Broad Institute Genome Sequencing Center for Infectious Disease"/>
            <person name="Wu L."/>
            <person name="Ma J."/>
        </authorList>
    </citation>
    <scope>NUCLEOTIDE SEQUENCE [LARGE SCALE GENOMIC DNA]</scope>
    <source>
        <strain evidence="1 2">CGMCC 1.3240</strain>
    </source>
</reference>
<name>A0ABD5V825_9EURY</name>
<comment type="caution">
    <text evidence="1">The sequence shown here is derived from an EMBL/GenBank/DDBJ whole genome shotgun (WGS) entry which is preliminary data.</text>
</comment>
<dbReference type="Proteomes" id="UP001596312">
    <property type="component" value="Unassembled WGS sequence"/>
</dbReference>
<evidence type="ECO:0000313" key="1">
    <source>
        <dbReference type="EMBL" id="MFC6906294.1"/>
    </source>
</evidence>
<sequence length="261" mass="30812">MPNILTLHQIEQRKEKLTDEEYREFVTLKKELNNHEWSEVLDHLRTLNRSNYIVDENYNALITEVRNYTSSEYLIGSNKLDDSAMDILRHLSNFVVSSKNREEHLLDHVIPRLEELRPEIELRKAHDKKTKQLNNLLTLGPFFKDLRTVFVHDFPSALSGNEQGEMRDGTITMEREIGVKTEKLLQSDKWSSSSKCIINENSRDGGLPLEQLIVDYYTSMESLYEWFEDYVMTEFEDIYFDGIHLAAILERKQNRYLFGEN</sequence>
<evidence type="ECO:0000313" key="2">
    <source>
        <dbReference type="Proteomes" id="UP001596312"/>
    </source>
</evidence>
<proteinExistence type="predicted"/>
<gene>
    <name evidence="1" type="ORF">ACFQGH_13945</name>
</gene>